<name>B6IVQ4_RHOCS</name>
<keyword evidence="2" id="KW-1185">Reference proteome</keyword>
<reference evidence="1 2" key="1">
    <citation type="journal article" date="2010" name="BMC Genomics">
        <title>Metabolic flexibility revealed in the genome of the cyst-forming alpha-1 proteobacterium Rhodospirillum centenum.</title>
        <authorList>
            <person name="Lu Y.K."/>
            <person name="Marden J."/>
            <person name="Han M."/>
            <person name="Swingley W.D."/>
            <person name="Mastrian S.D."/>
            <person name="Chowdhury S.R."/>
            <person name="Hao J."/>
            <person name="Helmy T."/>
            <person name="Kim S."/>
            <person name="Kurdoglu A.A."/>
            <person name="Matthies H.J."/>
            <person name="Rollo D."/>
            <person name="Stothard P."/>
            <person name="Blankenship R.E."/>
            <person name="Bauer C.E."/>
            <person name="Touchman J.W."/>
        </authorList>
    </citation>
    <scope>NUCLEOTIDE SEQUENCE [LARGE SCALE GENOMIC DNA]</scope>
    <source>
        <strain evidence="2">ATCC 51521 / SW</strain>
    </source>
</reference>
<protein>
    <submittedName>
        <fullName evidence="1">Uncharacterized protein</fullName>
    </submittedName>
</protein>
<evidence type="ECO:0000313" key="2">
    <source>
        <dbReference type="Proteomes" id="UP000001591"/>
    </source>
</evidence>
<gene>
    <name evidence="1" type="ordered locus">RC1_3010</name>
</gene>
<dbReference type="EMBL" id="CP000613">
    <property type="protein sequence ID" value="ACJ00378.1"/>
    <property type="molecule type" value="Genomic_DNA"/>
</dbReference>
<evidence type="ECO:0000313" key="1">
    <source>
        <dbReference type="EMBL" id="ACJ00378.1"/>
    </source>
</evidence>
<dbReference type="Proteomes" id="UP000001591">
    <property type="component" value="Chromosome"/>
</dbReference>
<sequence>MCGKRETPGLAGPGSLRQALRRAWAGHIQGLLPESGD</sequence>
<dbReference type="AlphaFoldDB" id="B6IVQ4"/>
<organism evidence="1 2">
    <name type="scientific">Rhodospirillum centenum (strain ATCC 51521 / SW)</name>
    <dbReference type="NCBI Taxonomy" id="414684"/>
    <lineage>
        <taxon>Bacteria</taxon>
        <taxon>Pseudomonadati</taxon>
        <taxon>Pseudomonadota</taxon>
        <taxon>Alphaproteobacteria</taxon>
        <taxon>Rhodospirillales</taxon>
        <taxon>Rhodospirillaceae</taxon>
        <taxon>Rhodospirillum</taxon>
    </lineage>
</organism>
<dbReference type="KEGG" id="rce:RC1_3010"/>
<accession>B6IVQ4</accession>
<dbReference type="HOGENOM" id="CLU_3347906_0_0_5"/>
<proteinExistence type="predicted"/>